<comment type="similarity">
    <text evidence="1">Belongs to the PhzF family.</text>
</comment>
<dbReference type="Gene3D" id="3.10.310.10">
    <property type="entry name" value="Diaminopimelate Epimerase, Chain A, domain 1"/>
    <property type="match status" value="2"/>
</dbReference>
<dbReference type="OrthoDB" id="9788221at2"/>
<gene>
    <name evidence="3" type="ordered locus">Sthe_3051</name>
</gene>
<protein>
    <submittedName>
        <fullName evidence="3">Phenazine biosynthesis protein PhzF family</fullName>
    </submittedName>
</protein>
<feature type="active site" evidence="2">
    <location>
        <position position="52"/>
    </location>
</feature>
<dbReference type="PANTHER" id="PTHR13774">
    <property type="entry name" value="PHENAZINE BIOSYNTHESIS PROTEIN"/>
    <property type="match status" value="1"/>
</dbReference>
<keyword evidence="4" id="KW-1185">Reference proteome</keyword>
<dbReference type="HOGENOM" id="CLU_048756_0_1_0"/>
<reference evidence="4" key="1">
    <citation type="submission" date="2009-11" db="EMBL/GenBank/DDBJ databases">
        <title>The complete chromosome 2 of Sphaerobacter thermophilus DSM 20745.</title>
        <authorList>
            <person name="Lucas S."/>
            <person name="Copeland A."/>
            <person name="Lapidus A."/>
            <person name="Glavina del Rio T."/>
            <person name="Dalin E."/>
            <person name="Tice H."/>
            <person name="Bruce D."/>
            <person name="Goodwin L."/>
            <person name="Pitluck S."/>
            <person name="Kyrpides N."/>
            <person name="Mavromatis K."/>
            <person name="Ivanova N."/>
            <person name="Mikhailova N."/>
            <person name="LaButti K.M."/>
            <person name="Clum A."/>
            <person name="Sun H.I."/>
            <person name="Brettin T."/>
            <person name="Detter J.C."/>
            <person name="Han C."/>
            <person name="Larimer F."/>
            <person name="Land M."/>
            <person name="Hauser L."/>
            <person name="Markowitz V."/>
            <person name="Cheng J.F."/>
            <person name="Hugenholtz P."/>
            <person name="Woyke T."/>
            <person name="Wu D."/>
            <person name="Steenblock K."/>
            <person name="Schneider S."/>
            <person name="Pukall R."/>
            <person name="Goeker M."/>
            <person name="Klenk H.P."/>
            <person name="Eisen J.A."/>
        </authorList>
    </citation>
    <scope>NUCLEOTIDE SEQUENCE [LARGE SCALE GENOMIC DNA]</scope>
    <source>
        <strain evidence="4">ATCC 49802 / DSM 20745 / S 6022</strain>
    </source>
</reference>
<proteinExistence type="inferred from homology"/>
<evidence type="ECO:0000256" key="2">
    <source>
        <dbReference type="PIRSR" id="PIRSR016184-1"/>
    </source>
</evidence>
<accession>D1C9F9</accession>
<evidence type="ECO:0000256" key="1">
    <source>
        <dbReference type="ARBA" id="ARBA00008270"/>
    </source>
</evidence>
<dbReference type="Proteomes" id="UP000002027">
    <property type="component" value="Chromosome 2"/>
</dbReference>
<dbReference type="InParanoid" id="D1C9F9"/>
<dbReference type="Pfam" id="PF02567">
    <property type="entry name" value="PhzC-PhzF"/>
    <property type="match status" value="1"/>
</dbReference>
<dbReference type="PANTHER" id="PTHR13774:SF32">
    <property type="entry name" value="ANTISENSE-ENHANCING SEQUENCE 1"/>
    <property type="match status" value="1"/>
</dbReference>
<reference evidence="3 4" key="2">
    <citation type="journal article" date="2010" name="Stand. Genomic Sci.">
        <title>Complete genome sequence of Desulfohalobium retbaense type strain (HR(100)).</title>
        <authorList>
            <person name="Spring S."/>
            <person name="Nolan M."/>
            <person name="Lapidus A."/>
            <person name="Glavina Del Rio T."/>
            <person name="Copeland A."/>
            <person name="Tice H."/>
            <person name="Cheng J.F."/>
            <person name="Lucas S."/>
            <person name="Land M."/>
            <person name="Chen F."/>
            <person name="Bruce D."/>
            <person name="Goodwin L."/>
            <person name="Pitluck S."/>
            <person name="Ivanova N."/>
            <person name="Mavromatis K."/>
            <person name="Mikhailova N."/>
            <person name="Pati A."/>
            <person name="Chen A."/>
            <person name="Palaniappan K."/>
            <person name="Hauser L."/>
            <person name="Chang Y.J."/>
            <person name="Jeffries C.D."/>
            <person name="Munk C."/>
            <person name="Kiss H."/>
            <person name="Chain P."/>
            <person name="Han C."/>
            <person name="Brettin T."/>
            <person name="Detter J.C."/>
            <person name="Schuler E."/>
            <person name="Goker M."/>
            <person name="Rohde M."/>
            <person name="Bristow J."/>
            <person name="Eisen J.A."/>
            <person name="Markowitz V."/>
            <person name="Hugenholtz P."/>
            <person name="Kyrpides N.C."/>
            <person name="Klenk H.P."/>
        </authorList>
    </citation>
    <scope>NUCLEOTIDE SEQUENCE [LARGE SCALE GENOMIC DNA]</scope>
    <source>
        <strain evidence="4">ATCC 49802 / DSM 20745 / S 6022</strain>
    </source>
</reference>
<evidence type="ECO:0000313" key="4">
    <source>
        <dbReference type="Proteomes" id="UP000002027"/>
    </source>
</evidence>
<dbReference type="InterPro" id="IPR003719">
    <property type="entry name" value="Phenazine_PhzF-like"/>
</dbReference>
<dbReference type="RefSeq" id="WP_012873487.1">
    <property type="nucleotide sequence ID" value="NC_013524.1"/>
</dbReference>
<name>D1C9F9_SPHTD</name>
<dbReference type="GO" id="GO:0005737">
    <property type="term" value="C:cytoplasm"/>
    <property type="evidence" value="ECO:0007669"/>
    <property type="project" value="TreeGrafter"/>
</dbReference>
<dbReference type="eggNOG" id="COG0384">
    <property type="taxonomic scope" value="Bacteria"/>
</dbReference>
<dbReference type="KEGG" id="sti:Sthe_3051"/>
<dbReference type="SUPFAM" id="SSF54506">
    <property type="entry name" value="Diaminopimelate epimerase-like"/>
    <property type="match status" value="1"/>
</dbReference>
<dbReference type="STRING" id="479434.Sthe_3051"/>
<organism evidence="3 4">
    <name type="scientific">Sphaerobacter thermophilus (strain ATCC 49802 / DSM 20745 / KCCM 41009 / NCIMB 13125 / S 6022)</name>
    <dbReference type="NCBI Taxonomy" id="479434"/>
    <lineage>
        <taxon>Bacteria</taxon>
        <taxon>Pseudomonadati</taxon>
        <taxon>Thermomicrobiota</taxon>
        <taxon>Thermomicrobia</taxon>
        <taxon>Sphaerobacterales</taxon>
        <taxon>Sphaerobacterineae</taxon>
        <taxon>Sphaerobacteraceae</taxon>
        <taxon>Sphaerobacter</taxon>
    </lineage>
</organism>
<evidence type="ECO:0000313" key="3">
    <source>
        <dbReference type="EMBL" id="ACZ40452.1"/>
    </source>
</evidence>
<dbReference type="NCBIfam" id="TIGR00654">
    <property type="entry name" value="PhzF_family"/>
    <property type="match status" value="1"/>
</dbReference>
<sequence length="307" mass="32385">MSAGATRTYSFVQVDVFTDRQFGGNPLAVFLDGTGLSDAEMQAIAREMNLSETTFVLPPERDDCVARVRIFTPGRELPFAGHPTVGTAYVLATSGRVPAGATEFALEERVGPVPVRLEGDPNAPTFIWMRHPAATFGPPREGRAQLAAALGLDEADLLPDVPVCVGSTGVPFLYIPLRDPATVDRVVVDLPALSAWFGDEELVGTFVFAPNPAAGPNRVYSRMIAAHGIGIAEDPATGSASGPLGAYLVRHGLVASSDEVRIVSEQGTKIGRQSFVHITVRSRPDGGEEIEVGGGTVPVLEGTLRIA</sequence>
<dbReference type="EMBL" id="CP001824">
    <property type="protein sequence ID" value="ACZ40452.1"/>
    <property type="molecule type" value="Genomic_DNA"/>
</dbReference>
<dbReference type="AlphaFoldDB" id="D1C9F9"/>
<dbReference type="GO" id="GO:0016853">
    <property type="term" value="F:isomerase activity"/>
    <property type="evidence" value="ECO:0007669"/>
    <property type="project" value="TreeGrafter"/>
</dbReference>
<dbReference type="PIRSF" id="PIRSF016184">
    <property type="entry name" value="PhzC_PhzF"/>
    <property type="match status" value="1"/>
</dbReference>
<dbReference type="FunCoup" id="D1C9F9">
    <property type="interactions" value="209"/>
</dbReference>